<dbReference type="Proteomes" id="UP000190774">
    <property type="component" value="Unassembled WGS sequence"/>
</dbReference>
<sequence>MPKDGLPAHHSSPPGTLVMNYATRLLIPTESPASHRDLFYPPYPMPLSPQETVIDIKTHEMQRVGMSSAVQLPSSPTETVSIIQTYFTAYEEGDRDTVSALLAEDFSFSSPLNHRVDRDSYFRNCWPMNPHITLHIERIFEKGNEAFVTYECERNDGTRFRNTGFFILRDGGIRHIHIYCDSPEDLAPWREPSPGIMAAALS</sequence>
<protein>
    <submittedName>
        <fullName evidence="2">Ketosteroid isomerase-related protein</fullName>
    </submittedName>
</protein>
<proteinExistence type="predicted"/>
<accession>A0A1T4Y1D6</accession>
<organism evidence="2 3">
    <name type="scientific">Prosthecobacter debontii</name>
    <dbReference type="NCBI Taxonomy" id="48467"/>
    <lineage>
        <taxon>Bacteria</taxon>
        <taxon>Pseudomonadati</taxon>
        <taxon>Verrucomicrobiota</taxon>
        <taxon>Verrucomicrobiia</taxon>
        <taxon>Verrucomicrobiales</taxon>
        <taxon>Verrucomicrobiaceae</taxon>
        <taxon>Prosthecobacter</taxon>
    </lineage>
</organism>
<dbReference type="SUPFAM" id="SSF54427">
    <property type="entry name" value="NTF2-like"/>
    <property type="match status" value="1"/>
</dbReference>
<evidence type="ECO:0000259" key="1">
    <source>
        <dbReference type="Pfam" id="PF12680"/>
    </source>
</evidence>
<keyword evidence="2" id="KW-0413">Isomerase</keyword>
<keyword evidence="3" id="KW-1185">Reference proteome</keyword>
<reference evidence="3" key="1">
    <citation type="submission" date="2017-02" db="EMBL/GenBank/DDBJ databases">
        <authorList>
            <person name="Varghese N."/>
            <person name="Submissions S."/>
        </authorList>
    </citation>
    <scope>NUCLEOTIDE SEQUENCE [LARGE SCALE GENOMIC DNA]</scope>
    <source>
        <strain evidence="3">ATCC 700200</strain>
    </source>
</reference>
<feature type="domain" description="SnoaL-like" evidence="1">
    <location>
        <begin position="84"/>
        <end position="175"/>
    </location>
</feature>
<dbReference type="InterPro" id="IPR032710">
    <property type="entry name" value="NTF2-like_dom_sf"/>
</dbReference>
<evidence type="ECO:0000313" key="3">
    <source>
        <dbReference type="Proteomes" id="UP000190774"/>
    </source>
</evidence>
<evidence type="ECO:0000313" key="2">
    <source>
        <dbReference type="EMBL" id="SKA95131.1"/>
    </source>
</evidence>
<gene>
    <name evidence="2" type="ORF">SAMN02745166_02283</name>
</gene>
<dbReference type="InterPro" id="IPR037401">
    <property type="entry name" value="SnoaL-like"/>
</dbReference>
<dbReference type="GO" id="GO:0016853">
    <property type="term" value="F:isomerase activity"/>
    <property type="evidence" value="ECO:0007669"/>
    <property type="project" value="UniProtKB-KW"/>
</dbReference>
<dbReference type="Pfam" id="PF12680">
    <property type="entry name" value="SnoaL_2"/>
    <property type="match status" value="1"/>
</dbReference>
<dbReference type="RefSeq" id="WP_078813489.1">
    <property type="nucleotide sequence ID" value="NZ_FUYE01000006.1"/>
</dbReference>
<dbReference type="OrthoDB" id="1495196at2"/>
<name>A0A1T4Y1D6_9BACT</name>
<dbReference type="AlphaFoldDB" id="A0A1T4Y1D6"/>
<dbReference type="EMBL" id="FUYE01000006">
    <property type="protein sequence ID" value="SKA95131.1"/>
    <property type="molecule type" value="Genomic_DNA"/>
</dbReference>
<dbReference type="Gene3D" id="3.10.450.50">
    <property type="match status" value="1"/>
</dbReference>